<dbReference type="GO" id="GO:0000976">
    <property type="term" value="F:transcription cis-regulatory region binding"/>
    <property type="evidence" value="ECO:0007669"/>
    <property type="project" value="TreeGrafter"/>
</dbReference>
<evidence type="ECO:0000259" key="5">
    <source>
        <dbReference type="PROSITE" id="PS50931"/>
    </source>
</evidence>
<keyword evidence="2" id="KW-0805">Transcription regulation</keyword>
<dbReference type="AlphaFoldDB" id="A0A0P1EVQ3"/>
<dbReference type="SUPFAM" id="SSF53850">
    <property type="entry name" value="Periplasmic binding protein-like II"/>
    <property type="match status" value="1"/>
</dbReference>
<gene>
    <name evidence="6" type="primary">yjiE</name>
    <name evidence="6" type="ORF">THS5294_00120</name>
</gene>
<dbReference type="InterPro" id="IPR036390">
    <property type="entry name" value="WH_DNA-bd_sf"/>
</dbReference>
<comment type="similarity">
    <text evidence="1">Belongs to the LysR transcriptional regulatory family.</text>
</comment>
<evidence type="ECO:0000256" key="1">
    <source>
        <dbReference type="ARBA" id="ARBA00009437"/>
    </source>
</evidence>
<dbReference type="Pfam" id="PF00126">
    <property type="entry name" value="HTH_1"/>
    <property type="match status" value="1"/>
</dbReference>
<evidence type="ECO:0000256" key="2">
    <source>
        <dbReference type="ARBA" id="ARBA00023015"/>
    </source>
</evidence>
<dbReference type="Pfam" id="PF03466">
    <property type="entry name" value="LysR_substrate"/>
    <property type="match status" value="1"/>
</dbReference>
<organism evidence="6 7">
    <name type="scientific">Thalassobacter stenotrophicus</name>
    <dbReference type="NCBI Taxonomy" id="266809"/>
    <lineage>
        <taxon>Bacteria</taxon>
        <taxon>Pseudomonadati</taxon>
        <taxon>Pseudomonadota</taxon>
        <taxon>Alphaproteobacteria</taxon>
        <taxon>Rhodobacterales</taxon>
        <taxon>Roseobacteraceae</taxon>
        <taxon>Thalassobacter</taxon>
    </lineage>
</organism>
<feature type="domain" description="HTH lysR-type" evidence="5">
    <location>
        <begin position="1"/>
        <end position="58"/>
    </location>
</feature>
<evidence type="ECO:0000256" key="3">
    <source>
        <dbReference type="ARBA" id="ARBA00023125"/>
    </source>
</evidence>
<evidence type="ECO:0000256" key="4">
    <source>
        <dbReference type="ARBA" id="ARBA00023163"/>
    </source>
</evidence>
<dbReference type="Proteomes" id="UP000051298">
    <property type="component" value="Unassembled WGS sequence"/>
</dbReference>
<dbReference type="PANTHER" id="PTHR30126">
    <property type="entry name" value="HTH-TYPE TRANSCRIPTIONAL REGULATOR"/>
    <property type="match status" value="1"/>
</dbReference>
<sequence length="296" mass="32535">MHLQSLDDVLVLLEEGNLSRAAARRNITQPAFSRRIRGFEDWLGVEVLDRHTNRVDISQALISNEGEIRALIARLRELRTKIGRYDATRTTLAIAAQHAATCSSFPDMALRARAALPGVQFRLRAGNLNDCVTMFLRGDTSMLLCYEAESVGPLQFGPDILRGVWGNDYLIPVVGGALRYRVRDKGRVDPDTPTIVYPEDSYFGKVLHNSRRPFGVPGSDGSSCTVTAFSSGVRELILAGLGIGWLPFSMVHQEVQSGALISLANAYGKEPLQVAVYADARMPTAQSLMELWTQSS</sequence>
<dbReference type="Gene3D" id="3.40.190.10">
    <property type="entry name" value="Periplasmic binding protein-like II"/>
    <property type="match status" value="2"/>
</dbReference>
<dbReference type="InterPro" id="IPR000847">
    <property type="entry name" value="LysR_HTH_N"/>
</dbReference>
<dbReference type="InterPro" id="IPR036388">
    <property type="entry name" value="WH-like_DNA-bd_sf"/>
</dbReference>
<evidence type="ECO:0000313" key="7">
    <source>
        <dbReference type="Proteomes" id="UP000051298"/>
    </source>
</evidence>
<name>A0A0P1EVQ3_9RHOB</name>
<dbReference type="STRING" id="266809.PM03_00020"/>
<evidence type="ECO:0000313" key="6">
    <source>
        <dbReference type="EMBL" id="CUH58840.1"/>
    </source>
</evidence>
<proteinExistence type="inferred from homology"/>
<reference evidence="6 7" key="1">
    <citation type="submission" date="2015-09" db="EMBL/GenBank/DDBJ databases">
        <authorList>
            <consortium name="Swine Surveillance"/>
        </authorList>
    </citation>
    <scope>NUCLEOTIDE SEQUENCE [LARGE SCALE GENOMIC DNA]</scope>
    <source>
        <strain evidence="6 7">CECT 5294</strain>
    </source>
</reference>
<accession>A0A0P1EVQ3</accession>
<keyword evidence="3" id="KW-0238">DNA-binding</keyword>
<dbReference type="SUPFAM" id="SSF46785">
    <property type="entry name" value="Winged helix' DNA-binding domain"/>
    <property type="match status" value="1"/>
</dbReference>
<protein>
    <submittedName>
        <fullName evidence="6">Quorum-sensing regulator protein D</fullName>
    </submittedName>
</protein>
<dbReference type="Gene3D" id="1.10.10.10">
    <property type="entry name" value="Winged helix-like DNA-binding domain superfamily/Winged helix DNA-binding domain"/>
    <property type="match status" value="1"/>
</dbReference>
<keyword evidence="4" id="KW-0804">Transcription</keyword>
<dbReference type="eggNOG" id="COG0583">
    <property type="taxonomic scope" value="Bacteria"/>
</dbReference>
<dbReference type="PANTHER" id="PTHR30126:SF2">
    <property type="entry name" value="HTH-TYPE TRANSCRIPTIONAL REGULATOR YJIE"/>
    <property type="match status" value="1"/>
</dbReference>
<dbReference type="GO" id="GO:0003700">
    <property type="term" value="F:DNA-binding transcription factor activity"/>
    <property type="evidence" value="ECO:0007669"/>
    <property type="project" value="InterPro"/>
</dbReference>
<dbReference type="RefSeq" id="WP_058122198.1">
    <property type="nucleotide sequence ID" value="NZ_CYRX01000006.1"/>
</dbReference>
<dbReference type="InterPro" id="IPR005119">
    <property type="entry name" value="LysR_subst-bd"/>
</dbReference>
<dbReference type="EMBL" id="CYRX01000006">
    <property type="protein sequence ID" value="CUH58840.1"/>
    <property type="molecule type" value="Genomic_DNA"/>
</dbReference>
<dbReference type="PROSITE" id="PS50931">
    <property type="entry name" value="HTH_LYSR"/>
    <property type="match status" value="1"/>
</dbReference>